<evidence type="ECO:0000313" key="2">
    <source>
        <dbReference type="EMBL" id="GEO34042.1"/>
    </source>
</evidence>
<keyword evidence="2" id="KW-0808">Transferase</keyword>
<dbReference type="OrthoDB" id="9781342at2"/>
<organism evidence="2 3">
    <name type="scientific">Cellulomonas aerilata</name>
    <dbReference type="NCBI Taxonomy" id="515326"/>
    <lineage>
        <taxon>Bacteria</taxon>
        <taxon>Bacillati</taxon>
        <taxon>Actinomycetota</taxon>
        <taxon>Actinomycetes</taxon>
        <taxon>Micrococcales</taxon>
        <taxon>Cellulomonadaceae</taxon>
        <taxon>Cellulomonas</taxon>
    </lineage>
</organism>
<feature type="region of interest" description="Disordered" evidence="1">
    <location>
        <begin position="361"/>
        <end position="438"/>
    </location>
</feature>
<evidence type="ECO:0000313" key="3">
    <source>
        <dbReference type="Proteomes" id="UP000321181"/>
    </source>
</evidence>
<dbReference type="GO" id="GO:0016740">
    <property type="term" value="F:transferase activity"/>
    <property type="evidence" value="ECO:0007669"/>
    <property type="project" value="UniProtKB-KW"/>
</dbReference>
<name>A0A512DC36_9CELL</name>
<dbReference type="Gene3D" id="3.60.20.40">
    <property type="match status" value="1"/>
</dbReference>
<dbReference type="SUPFAM" id="SSF56235">
    <property type="entry name" value="N-terminal nucleophile aminohydrolases (Ntn hydrolases)"/>
    <property type="match status" value="1"/>
</dbReference>
<dbReference type="AlphaFoldDB" id="A0A512DC36"/>
<feature type="compositionally biased region" description="Basic and acidic residues" evidence="1">
    <location>
        <begin position="365"/>
        <end position="391"/>
    </location>
</feature>
<protein>
    <submittedName>
        <fullName evidence="2">Gamma-glutamyltransferase</fullName>
    </submittedName>
</protein>
<accession>A0A512DC36</accession>
<gene>
    <name evidence="2" type="ORF">CAE01nite_17670</name>
</gene>
<dbReference type="Pfam" id="PF01019">
    <property type="entry name" value="G_glu_transpept"/>
    <property type="match status" value="1"/>
</dbReference>
<dbReference type="InterPro" id="IPR052896">
    <property type="entry name" value="GGT-like_enzyme"/>
</dbReference>
<dbReference type="InterPro" id="IPR029055">
    <property type="entry name" value="Ntn_hydrolases_N"/>
</dbReference>
<proteinExistence type="predicted"/>
<comment type="caution">
    <text evidence="2">The sequence shown here is derived from an EMBL/GenBank/DDBJ whole genome shotgun (WGS) entry which is preliminary data.</text>
</comment>
<dbReference type="PANTHER" id="PTHR43881">
    <property type="entry name" value="GAMMA-GLUTAMYLTRANSPEPTIDASE (AFU_ORTHOLOGUE AFUA_4G13580)"/>
    <property type="match status" value="1"/>
</dbReference>
<dbReference type="PRINTS" id="PR01210">
    <property type="entry name" value="GGTRANSPTASE"/>
</dbReference>
<dbReference type="EMBL" id="BJYY01000013">
    <property type="protein sequence ID" value="GEO34042.1"/>
    <property type="molecule type" value="Genomic_DNA"/>
</dbReference>
<evidence type="ECO:0000256" key="1">
    <source>
        <dbReference type="SAM" id="MobiDB-lite"/>
    </source>
</evidence>
<reference evidence="2 3" key="1">
    <citation type="submission" date="2019-07" db="EMBL/GenBank/DDBJ databases">
        <title>Whole genome shotgun sequence of Cellulomonas aerilata NBRC 106308.</title>
        <authorList>
            <person name="Hosoyama A."/>
            <person name="Uohara A."/>
            <person name="Ohji S."/>
            <person name="Ichikawa N."/>
        </authorList>
    </citation>
    <scope>NUCLEOTIDE SEQUENCE [LARGE SCALE GENOMIC DNA]</scope>
    <source>
        <strain evidence="2 3">NBRC 106308</strain>
    </source>
</reference>
<keyword evidence="3" id="KW-1185">Reference proteome</keyword>
<sequence length="633" mass="66332">MPDVTPQPFTTRPELVGTVGMVASTHWLASQSGMALLEAGGNAFDAAVAAGLVLHVVEPHLNGLGGDVPVIGCTAGSGEPFVLSGQGTAPALATPEAFEDLGVDLIPGTGLLPAVVPGAFGTWMDLLARYGTKHVRDVLAPAIGYALDGHPLLPQAAATIARVADLFTEHWPTSSAVYLPDGHAPAPTERFRNVALGRTLERLAAAADAAGPDREAGIEAARAAFYEGFVAEEVDRFVRTTSVMDATGRPHAGLLRYDDLAGWRVREERAATAELAGRTIAKTGPWGQGPALLQQLTVLAGMDLADTRPGSAELVHTVVESAKLAYADRDAWYGDPDHTDVPLATLLSGPYADARRRLIGSDASDELRPGSPDGREPRLPARVLAEVERSRAAAGDTGPAPRRRTAGTGEPTFALGEDAPSSGATGPGTDPAVAGDGLTRGDTCHLDVVDRYGNVVSVTPSGGWLQSSPVVPALGFALPTRAQMFWVERGLPSSITPGARPRTTLSPTLVLRDGVAELACGTPGGDQQDQWQLPFLLRHLVYGMGIQEAIDAPTWHTTHLVSSFDPRDIELRGLHAEERLGPDVLAELRRRGHAVTVTGPWSLGRLSAVGTRPDGMLRGAATPRGIQAYAVGR</sequence>
<dbReference type="InterPro" id="IPR043137">
    <property type="entry name" value="GGT_ssub_C"/>
</dbReference>
<dbReference type="PANTHER" id="PTHR43881:SF1">
    <property type="entry name" value="GAMMA-GLUTAMYLTRANSPEPTIDASE (AFU_ORTHOLOGUE AFUA_4G13580)"/>
    <property type="match status" value="1"/>
</dbReference>
<dbReference type="RefSeq" id="WP_146902976.1">
    <property type="nucleotide sequence ID" value="NZ_BAAARM010000003.1"/>
</dbReference>
<dbReference type="Gene3D" id="1.10.246.130">
    <property type="match status" value="1"/>
</dbReference>
<dbReference type="Proteomes" id="UP000321181">
    <property type="component" value="Unassembled WGS sequence"/>
</dbReference>
<dbReference type="InterPro" id="IPR043138">
    <property type="entry name" value="GGT_lsub"/>
</dbReference>